<gene>
    <name evidence="1" type="ORF">PUV54_03250</name>
</gene>
<dbReference type="Pfam" id="PF07372">
    <property type="entry name" value="DUF1491"/>
    <property type="match status" value="1"/>
</dbReference>
<organism evidence="1 2">
    <name type="scientific">Hyphococcus flavus</name>
    <dbReference type="NCBI Taxonomy" id="1866326"/>
    <lineage>
        <taxon>Bacteria</taxon>
        <taxon>Pseudomonadati</taxon>
        <taxon>Pseudomonadota</taxon>
        <taxon>Alphaproteobacteria</taxon>
        <taxon>Parvularculales</taxon>
        <taxon>Parvularculaceae</taxon>
        <taxon>Hyphococcus</taxon>
    </lineage>
</organism>
<dbReference type="KEGG" id="hfl:PUV54_03250"/>
<dbReference type="InterPro" id="IPR009964">
    <property type="entry name" value="DUF1491"/>
</dbReference>
<reference evidence="1" key="1">
    <citation type="submission" date="2023-02" db="EMBL/GenBank/DDBJ databases">
        <title>Genome sequence of Hyphococcus flavus.</title>
        <authorList>
            <person name="Rong J.-C."/>
            <person name="Zhao Q."/>
            <person name="Yi M."/>
            <person name="Wu J.-Y."/>
        </authorList>
    </citation>
    <scope>NUCLEOTIDE SEQUENCE</scope>
    <source>
        <strain evidence="1">MCCC 1K03223</strain>
    </source>
</reference>
<dbReference type="EMBL" id="CP118166">
    <property type="protein sequence ID" value="WDI32208.1"/>
    <property type="molecule type" value="Genomic_DNA"/>
</dbReference>
<sequence length="111" mass="12681">MIEPRIKTDIRVSAHLRRAQGQGAFATIVRRGDPDAGAVAVKVFIERGRARLFIQSRDLDGNPVWREPFEGDPQAEDVEMKIDAWLEKEVRIDPDLWIVEIEDRAGRAFLD</sequence>
<evidence type="ECO:0000313" key="1">
    <source>
        <dbReference type="EMBL" id="WDI32208.1"/>
    </source>
</evidence>
<keyword evidence="2" id="KW-1185">Reference proteome</keyword>
<dbReference type="Gene3D" id="3.40.1530.20">
    <property type="entry name" value="Protein of unknown function (DUF1491)"/>
    <property type="match status" value="1"/>
</dbReference>
<dbReference type="AlphaFoldDB" id="A0AAE9ZFY3"/>
<proteinExistence type="predicted"/>
<name>A0AAE9ZFY3_9PROT</name>
<dbReference type="Proteomes" id="UP001214043">
    <property type="component" value="Chromosome"/>
</dbReference>
<protein>
    <submittedName>
        <fullName evidence="1">DUF1491 family protein</fullName>
    </submittedName>
</protein>
<accession>A0AAE9ZFY3</accession>
<dbReference type="RefSeq" id="WP_274494112.1">
    <property type="nucleotide sequence ID" value="NZ_CP118166.1"/>
</dbReference>
<evidence type="ECO:0000313" key="2">
    <source>
        <dbReference type="Proteomes" id="UP001214043"/>
    </source>
</evidence>